<dbReference type="HOGENOM" id="CLU_593372_0_0_1"/>
<dbReference type="Proteomes" id="UP000006757">
    <property type="component" value="Unassembled WGS sequence"/>
</dbReference>
<feature type="compositionally biased region" description="Polar residues" evidence="1">
    <location>
        <begin position="243"/>
        <end position="253"/>
    </location>
</feature>
<feature type="region of interest" description="Disordered" evidence="1">
    <location>
        <begin position="379"/>
        <end position="461"/>
    </location>
</feature>
<protein>
    <submittedName>
        <fullName evidence="2">Uncharacterized protein</fullName>
    </submittedName>
</protein>
<evidence type="ECO:0000313" key="2">
    <source>
        <dbReference type="EMBL" id="EKC99643.1"/>
    </source>
</evidence>
<feature type="compositionally biased region" description="Acidic residues" evidence="1">
    <location>
        <begin position="95"/>
        <end position="116"/>
    </location>
</feature>
<feature type="compositionally biased region" description="Low complexity" evidence="1">
    <location>
        <begin position="54"/>
        <end position="63"/>
    </location>
</feature>
<sequence>MLGGRRGALPDGDSTRMTTSSSTRVRRRLDRRAMPTNVPLNEEGFEDADEFFRSSPQSGPSSSRHQTPAARRSDGSSPSTVRTNRSRRSRISDMVADEDDEAFAENLLADDDDDDLGGTPRLHFPSSPSRLPPKSPSVGFDAIPSPSMSFTARRSTIGVNYRPLEPRLSPTTPLRNEVSGLHSPPALEADEDDMGQGMEVDISAEFEEDVVEEVSFERRTIEDDGPGEAEEEEEEEEEEQINEPKTPQATNSGKVRDPGLRTSVHGKSKGPIPDEEDDEDEDVNNRSFQEPLDDVGGDGSGVADTYDDYSDAGGPEGGFEVNDQDDLPAEDDSNYDIDNTVNIDNTADDIDHTMDDIDNTVDNTVDTVDSADITADVTGFMDDGGDEEGDVSLERQAIEEEDMDEEDEGDVTAISQERTPRPKSRPKKKKDASTPRSPADLPKPKRSRISQLPDSEFIEAA</sequence>
<dbReference type="EMBL" id="AMBO01000367">
    <property type="protein sequence ID" value="EKC99643.1"/>
    <property type="molecule type" value="Genomic_DNA"/>
</dbReference>
<feature type="compositionally biased region" description="Basic residues" evidence="1">
    <location>
        <begin position="421"/>
        <end position="430"/>
    </location>
</feature>
<accession>K1WDI0</accession>
<feature type="region of interest" description="Disordered" evidence="1">
    <location>
        <begin position="1"/>
        <end position="192"/>
    </location>
</feature>
<proteinExistence type="predicted"/>
<feature type="compositionally biased region" description="Acidic residues" evidence="1">
    <location>
        <begin position="273"/>
        <end position="282"/>
    </location>
</feature>
<keyword evidence="3" id="KW-1185">Reference proteome</keyword>
<evidence type="ECO:0000256" key="1">
    <source>
        <dbReference type="SAM" id="MobiDB-lite"/>
    </source>
</evidence>
<comment type="caution">
    <text evidence="2">The sequence shown here is derived from an EMBL/GenBank/DDBJ whole genome shotgun (WGS) entry which is preliminary data.</text>
</comment>
<evidence type="ECO:0000313" key="3">
    <source>
        <dbReference type="Proteomes" id="UP000006757"/>
    </source>
</evidence>
<feature type="compositionally biased region" description="Acidic residues" evidence="1">
    <location>
        <begin position="399"/>
        <end position="410"/>
    </location>
</feature>
<feature type="region of interest" description="Disordered" evidence="1">
    <location>
        <begin position="204"/>
        <end position="341"/>
    </location>
</feature>
<dbReference type="InParanoid" id="K1WDI0"/>
<name>K1WDI0_TRIAC</name>
<reference evidence="2 3" key="1">
    <citation type="journal article" date="2012" name="Eukaryot. Cell">
        <title>Genome sequence of the Trichosporon asahii environmental strain CBS 8904.</title>
        <authorList>
            <person name="Yang R.Y."/>
            <person name="Li H.T."/>
            <person name="Zhu H."/>
            <person name="Zhou G.P."/>
            <person name="Wang M."/>
            <person name="Wang L."/>
        </authorList>
    </citation>
    <scope>NUCLEOTIDE SEQUENCE [LARGE SCALE GENOMIC DNA]</scope>
    <source>
        <strain evidence="2 3">CBS 8904</strain>
    </source>
</reference>
<dbReference type="AlphaFoldDB" id="K1WDI0"/>
<feature type="compositionally biased region" description="Acidic residues" evidence="1">
    <location>
        <begin position="322"/>
        <end position="335"/>
    </location>
</feature>
<feature type="compositionally biased region" description="Acidic residues" evidence="1">
    <location>
        <begin position="223"/>
        <end position="241"/>
    </location>
</feature>
<feature type="compositionally biased region" description="Acidic residues" evidence="1">
    <location>
        <begin position="204"/>
        <end position="214"/>
    </location>
</feature>
<feature type="compositionally biased region" description="Polar residues" evidence="1">
    <location>
        <begin position="146"/>
        <end position="158"/>
    </location>
</feature>
<dbReference type="STRING" id="1220162.K1WDI0"/>
<gene>
    <name evidence="2" type="ORF">A1Q2_06062</name>
</gene>
<organism evidence="2 3">
    <name type="scientific">Trichosporon asahii var. asahii (strain CBS 8904)</name>
    <name type="common">Yeast</name>
    <dbReference type="NCBI Taxonomy" id="1220162"/>
    <lineage>
        <taxon>Eukaryota</taxon>
        <taxon>Fungi</taxon>
        <taxon>Dikarya</taxon>
        <taxon>Basidiomycota</taxon>
        <taxon>Agaricomycotina</taxon>
        <taxon>Tremellomycetes</taxon>
        <taxon>Trichosporonales</taxon>
        <taxon>Trichosporonaceae</taxon>
        <taxon>Trichosporon</taxon>
    </lineage>
</organism>